<proteinExistence type="predicted"/>
<feature type="region of interest" description="Disordered" evidence="1">
    <location>
        <begin position="1"/>
        <end position="20"/>
    </location>
</feature>
<evidence type="ECO:0000256" key="1">
    <source>
        <dbReference type="SAM" id="MobiDB-lite"/>
    </source>
</evidence>
<reference evidence="2" key="1">
    <citation type="journal article" date="2023" name="Front. Mar. Sci.">
        <title>A new Merluccius polli reference genome to investigate the effects of global change in West African waters.</title>
        <authorList>
            <person name="Mateo J.L."/>
            <person name="Blanco-Fernandez C."/>
            <person name="Garcia-Vazquez E."/>
            <person name="Machado-Schiaffino G."/>
        </authorList>
    </citation>
    <scope>NUCLEOTIDE SEQUENCE</scope>
    <source>
        <strain evidence="2">C29</strain>
        <tissue evidence="2">Fin</tissue>
    </source>
</reference>
<gene>
    <name evidence="2" type="ORF">N1851_022726</name>
</gene>
<accession>A0AA47MHR8</accession>
<name>A0AA47MHR8_MERPO</name>
<dbReference type="AlphaFoldDB" id="A0AA47MHR8"/>
<protein>
    <submittedName>
        <fullName evidence="2">Uncharacterized protein</fullName>
    </submittedName>
</protein>
<keyword evidence="3" id="KW-1185">Reference proteome</keyword>
<evidence type="ECO:0000313" key="3">
    <source>
        <dbReference type="Proteomes" id="UP001174136"/>
    </source>
</evidence>
<comment type="caution">
    <text evidence="2">The sequence shown here is derived from an EMBL/GenBank/DDBJ whole genome shotgun (WGS) entry which is preliminary data.</text>
</comment>
<dbReference type="Proteomes" id="UP001174136">
    <property type="component" value="Unassembled WGS sequence"/>
</dbReference>
<dbReference type="EMBL" id="JAOPHQ010004263">
    <property type="protein sequence ID" value="KAK0140284.1"/>
    <property type="molecule type" value="Genomic_DNA"/>
</dbReference>
<sequence length="162" mass="18073">MSAVLLEAPPPGDGSQRAARGHSAPCCSCLSRCDPSEQQNDPTLIEMFQQVRPVEEMESVAHGYFLEEGMLVRKWLPQELTERESKPVALAASVSVVFSSLGKEDGEEPVHNPDDCVMQGRLKHLESLNDLDRYQKLLRGSKWSEWFEEEMDGGGNRLSVLT</sequence>
<evidence type="ECO:0000313" key="2">
    <source>
        <dbReference type="EMBL" id="KAK0140284.1"/>
    </source>
</evidence>
<organism evidence="2 3">
    <name type="scientific">Merluccius polli</name>
    <name type="common">Benguela hake</name>
    <name type="synonym">Merluccius cadenati</name>
    <dbReference type="NCBI Taxonomy" id="89951"/>
    <lineage>
        <taxon>Eukaryota</taxon>
        <taxon>Metazoa</taxon>
        <taxon>Chordata</taxon>
        <taxon>Craniata</taxon>
        <taxon>Vertebrata</taxon>
        <taxon>Euteleostomi</taxon>
        <taxon>Actinopterygii</taxon>
        <taxon>Neopterygii</taxon>
        <taxon>Teleostei</taxon>
        <taxon>Neoteleostei</taxon>
        <taxon>Acanthomorphata</taxon>
        <taxon>Zeiogadaria</taxon>
        <taxon>Gadariae</taxon>
        <taxon>Gadiformes</taxon>
        <taxon>Gadoidei</taxon>
        <taxon>Merlucciidae</taxon>
        <taxon>Merluccius</taxon>
    </lineage>
</organism>